<reference evidence="2 3" key="1">
    <citation type="submission" date="2019-03" db="EMBL/GenBank/DDBJ databases">
        <authorList>
            <person name="Kox A.R. M."/>
        </authorList>
    </citation>
    <scope>NUCLEOTIDE SEQUENCE [LARGE SCALE GENOMIC DNA]</scope>
    <source>
        <strain evidence="2">MTUNDRAET4 annotated genome</strain>
    </source>
</reference>
<feature type="transmembrane region" description="Helical" evidence="1">
    <location>
        <begin position="6"/>
        <end position="25"/>
    </location>
</feature>
<dbReference type="GO" id="GO:0016301">
    <property type="term" value="F:kinase activity"/>
    <property type="evidence" value="ECO:0007669"/>
    <property type="project" value="UniProtKB-KW"/>
</dbReference>
<evidence type="ECO:0000313" key="3">
    <source>
        <dbReference type="Proteomes" id="UP000294360"/>
    </source>
</evidence>
<proteinExistence type="predicted"/>
<keyword evidence="1" id="KW-0812">Transmembrane</keyword>
<sequence>MTLVMSAIVASLATIAVNVMVLRLMRRHHQSHAIRADPENAARIIVPSGWQHEIGQAEAALAVMQESLVRELNHKKHLAALGLAVAKINHDMRNMLSSAQLLSDRLANVTDPRSKNCAKLVATLDRAIRFCQATMTYGRAVDELPKLRRFSLRPLVDEAVERHAASRLPYRDR</sequence>
<evidence type="ECO:0000256" key="1">
    <source>
        <dbReference type="SAM" id="Phobius"/>
    </source>
</evidence>
<dbReference type="KEGG" id="mtun:MTUNDRAET4_2643"/>
<name>A0A4U8Z2I4_METTU</name>
<keyword evidence="1" id="KW-1133">Transmembrane helix</keyword>
<dbReference type="EMBL" id="LR536450">
    <property type="protein sequence ID" value="VFU09530.1"/>
    <property type="molecule type" value="Genomic_DNA"/>
</dbReference>
<organism evidence="2 3">
    <name type="scientific">Methylocella tundrae</name>
    <dbReference type="NCBI Taxonomy" id="227605"/>
    <lineage>
        <taxon>Bacteria</taxon>
        <taxon>Pseudomonadati</taxon>
        <taxon>Pseudomonadota</taxon>
        <taxon>Alphaproteobacteria</taxon>
        <taxon>Hyphomicrobiales</taxon>
        <taxon>Beijerinckiaceae</taxon>
        <taxon>Methylocella</taxon>
    </lineage>
</organism>
<keyword evidence="2" id="KW-0418">Kinase</keyword>
<dbReference type="Proteomes" id="UP000294360">
    <property type="component" value="Chromosome"/>
</dbReference>
<dbReference type="OrthoDB" id="9784218at2"/>
<accession>A0A4U8Z2I4</accession>
<evidence type="ECO:0000313" key="2">
    <source>
        <dbReference type="EMBL" id="VFU09530.1"/>
    </source>
</evidence>
<dbReference type="RefSeq" id="WP_134489928.1">
    <property type="nucleotide sequence ID" value="NZ_LR536450.1"/>
</dbReference>
<dbReference type="AlphaFoldDB" id="A0A4U8Z2I4"/>
<keyword evidence="1" id="KW-0472">Membrane</keyword>
<protein>
    <submittedName>
        <fullName evidence="2">Histidine kinase</fullName>
    </submittedName>
</protein>
<gene>
    <name evidence="2" type="ORF">MTUNDRAET4_2643</name>
</gene>
<keyword evidence="2" id="KW-0808">Transferase</keyword>